<proteinExistence type="predicted"/>
<dbReference type="AlphaFoldDB" id="A0A133U6G9"/>
<dbReference type="EMBL" id="LHXJ01000065">
    <property type="protein sequence ID" value="KXA89775.1"/>
    <property type="molecule type" value="Genomic_DNA"/>
</dbReference>
<feature type="domain" description="Transposase IS4-like" evidence="1">
    <location>
        <begin position="39"/>
        <end position="178"/>
    </location>
</feature>
<comment type="caution">
    <text evidence="2">The sequence shown here is derived from an EMBL/GenBank/DDBJ whole genome shotgun (WGS) entry which is preliminary data.</text>
</comment>
<sequence>MPWEFFRRIQDLEGRGSDDTTRRYILCIDEETRKARLETLKKARGEAEKELQELAERFEKSRSGKGRGRPMTVQGAMNRVKKILGENKRLFDVDVDETIEWRFKEEVWEYERAIAGKFLLVTTTDLKPSEVRESYKELKDVEKAFDELKNFLDIRPIYHRTNKRVKEHVFVCILALLLRRLIEKKTGETFGGTMDKLEEIKLNIMDVQGEEIYQRNRINQSQKEILKALDVEKPPKILTK</sequence>
<name>A0A133U6G9_9EURY</name>
<dbReference type="GO" id="GO:0006313">
    <property type="term" value="P:DNA transposition"/>
    <property type="evidence" value="ECO:0007669"/>
    <property type="project" value="InterPro"/>
</dbReference>
<dbReference type="InterPro" id="IPR002559">
    <property type="entry name" value="Transposase_11"/>
</dbReference>
<gene>
    <name evidence="2" type="ORF">AKJ57_04890</name>
</gene>
<reference evidence="2 3" key="1">
    <citation type="journal article" date="2016" name="Sci. Rep.">
        <title>Metabolic traits of an uncultured archaeal lineage -MSBL1- from brine pools of the Red Sea.</title>
        <authorList>
            <person name="Mwirichia R."/>
            <person name="Alam I."/>
            <person name="Rashid M."/>
            <person name="Vinu M."/>
            <person name="Ba-Alawi W."/>
            <person name="Anthony Kamau A."/>
            <person name="Kamanda Ngugi D."/>
            <person name="Goker M."/>
            <person name="Klenk H.P."/>
            <person name="Bajic V."/>
            <person name="Stingl U."/>
        </authorList>
    </citation>
    <scope>NUCLEOTIDE SEQUENCE [LARGE SCALE GENOMIC DNA]</scope>
    <source>
        <strain evidence="2">SCGC-AAA259A05</strain>
    </source>
</reference>
<dbReference type="GO" id="GO:0004803">
    <property type="term" value="F:transposase activity"/>
    <property type="evidence" value="ECO:0007669"/>
    <property type="project" value="InterPro"/>
</dbReference>
<evidence type="ECO:0000313" key="3">
    <source>
        <dbReference type="Proteomes" id="UP000070163"/>
    </source>
</evidence>
<dbReference type="PANTHER" id="PTHR34614">
    <property type="match status" value="1"/>
</dbReference>
<protein>
    <recommendedName>
        <fullName evidence="1">Transposase IS4-like domain-containing protein</fullName>
    </recommendedName>
</protein>
<dbReference type="Pfam" id="PF01609">
    <property type="entry name" value="DDE_Tnp_1"/>
    <property type="match status" value="1"/>
</dbReference>
<evidence type="ECO:0000313" key="2">
    <source>
        <dbReference type="EMBL" id="KXA89775.1"/>
    </source>
</evidence>
<dbReference type="GO" id="GO:0003677">
    <property type="term" value="F:DNA binding"/>
    <property type="evidence" value="ECO:0007669"/>
    <property type="project" value="InterPro"/>
</dbReference>
<dbReference type="PATRIC" id="fig|1698259.3.peg.1350"/>
<evidence type="ECO:0000259" key="1">
    <source>
        <dbReference type="Pfam" id="PF01609"/>
    </source>
</evidence>
<accession>A0A133U6G9</accession>
<dbReference type="PANTHER" id="PTHR34614:SF2">
    <property type="entry name" value="TRANSPOSASE IS4-LIKE DOMAIN-CONTAINING PROTEIN"/>
    <property type="match status" value="1"/>
</dbReference>
<keyword evidence="3" id="KW-1185">Reference proteome</keyword>
<dbReference type="Proteomes" id="UP000070163">
    <property type="component" value="Unassembled WGS sequence"/>
</dbReference>
<organism evidence="2 3">
    <name type="scientific">candidate division MSBL1 archaeon SCGC-AAA259A05</name>
    <dbReference type="NCBI Taxonomy" id="1698259"/>
    <lineage>
        <taxon>Archaea</taxon>
        <taxon>Methanobacteriati</taxon>
        <taxon>Methanobacteriota</taxon>
        <taxon>candidate division MSBL1</taxon>
    </lineage>
</organism>